<dbReference type="SUPFAM" id="SSF51735">
    <property type="entry name" value="NAD(P)-binding Rossmann-fold domains"/>
    <property type="match status" value="1"/>
</dbReference>
<dbReference type="PANTHER" id="PTHR44229:SF4">
    <property type="entry name" value="15-HYDROXYPROSTAGLANDIN DEHYDROGENASE [NAD(+)]"/>
    <property type="match status" value="1"/>
</dbReference>
<comment type="similarity">
    <text evidence="1">Belongs to the short-chain dehydrogenases/reductases (SDR) family.</text>
</comment>
<organism evidence="4 5">
    <name type="scientific">Viridothelium virens</name>
    <name type="common">Speckled blister lichen</name>
    <name type="synonym">Trypethelium virens</name>
    <dbReference type="NCBI Taxonomy" id="1048519"/>
    <lineage>
        <taxon>Eukaryota</taxon>
        <taxon>Fungi</taxon>
        <taxon>Dikarya</taxon>
        <taxon>Ascomycota</taxon>
        <taxon>Pezizomycotina</taxon>
        <taxon>Dothideomycetes</taxon>
        <taxon>Dothideomycetes incertae sedis</taxon>
        <taxon>Trypetheliales</taxon>
        <taxon>Trypetheliaceae</taxon>
        <taxon>Viridothelium</taxon>
    </lineage>
</organism>
<keyword evidence="5" id="KW-1185">Reference proteome</keyword>
<dbReference type="Proteomes" id="UP000800092">
    <property type="component" value="Unassembled WGS sequence"/>
</dbReference>
<proteinExistence type="inferred from homology"/>
<evidence type="ECO:0000256" key="1">
    <source>
        <dbReference type="ARBA" id="ARBA00006484"/>
    </source>
</evidence>
<dbReference type="PRINTS" id="PR00081">
    <property type="entry name" value="GDHRDH"/>
</dbReference>
<dbReference type="FunFam" id="3.40.50.720:FF:000643">
    <property type="entry name" value="Short chain dehydrogenase/reductase family oxidoreductase, putative"/>
    <property type="match status" value="1"/>
</dbReference>
<dbReference type="Pfam" id="PF00106">
    <property type="entry name" value="adh_short"/>
    <property type="match status" value="1"/>
</dbReference>
<dbReference type="EMBL" id="ML991822">
    <property type="protein sequence ID" value="KAF2231785.1"/>
    <property type="molecule type" value="Genomic_DNA"/>
</dbReference>
<dbReference type="GO" id="GO:0016616">
    <property type="term" value="F:oxidoreductase activity, acting on the CH-OH group of donors, NAD or NADP as acceptor"/>
    <property type="evidence" value="ECO:0007669"/>
    <property type="project" value="TreeGrafter"/>
</dbReference>
<reference evidence="4" key="1">
    <citation type="journal article" date="2020" name="Stud. Mycol.">
        <title>101 Dothideomycetes genomes: a test case for predicting lifestyles and emergence of pathogens.</title>
        <authorList>
            <person name="Haridas S."/>
            <person name="Albert R."/>
            <person name="Binder M."/>
            <person name="Bloem J."/>
            <person name="Labutti K."/>
            <person name="Salamov A."/>
            <person name="Andreopoulos B."/>
            <person name="Baker S."/>
            <person name="Barry K."/>
            <person name="Bills G."/>
            <person name="Bluhm B."/>
            <person name="Cannon C."/>
            <person name="Castanera R."/>
            <person name="Culley D."/>
            <person name="Daum C."/>
            <person name="Ezra D."/>
            <person name="Gonzalez J."/>
            <person name="Henrissat B."/>
            <person name="Kuo A."/>
            <person name="Liang C."/>
            <person name="Lipzen A."/>
            <person name="Lutzoni F."/>
            <person name="Magnuson J."/>
            <person name="Mondo S."/>
            <person name="Nolan M."/>
            <person name="Ohm R."/>
            <person name="Pangilinan J."/>
            <person name="Park H.-J."/>
            <person name="Ramirez L."/>
            <person name="Alfaro M."/>
            <person name="Sun H."/>
            <person name="Tritt A."/>
            <person name="Yoshinaga Y."/>
            <person name="Zwiers L.-H."/>
            <person name="Turgeon B."/>
            <person name="Goodwin S."/>
            <person name="Spatafora J."/>
            <person name="Crous P."/>
            <person name="Grigoriev I."/>
        </authorList>
    </citation>
    <scope>NUCLEOTIDE SEQUENCE</scope>
    <source>
        <strain evidence="4">Tuck. ex Michener</strain>
    </source>
</reference>
<dbReference type="InterPro" id="IPR036291">
    <property type="entry name" value="NAD(P)-bd_dom_sf"/>
</dbReference>
<sequence>MAGVAPVPFSVFGKTAIVTGAGSGINLSFAELLLSHGCNVVFADLALRPEAQKVVDTYSPKTDGKPRAVFVKTNVIEWPQLQRMFEVADEEFGSVDIVCPGAGVYEPHWSNFWHPPGASTASKDAPDSGRYAILDICLTHPIRTTQLAIAAWLSPKPGQQKVSPTNPKRVVHVSSIAAQRSPLIAPLYGASKHAVSGFVRSLGDIDVLGIRVNGVAPGVIKTPLWTEHPEKLQVVDEKQDEWATPEEVAKAMLRLLEDDTMVGGTILEVGHNQTRIVQALNDPGPSGSGHTVSGLMNGYKEVFEWLGQEGWGKIRPSKL</sequence>
<dbReference type="AlphaFoldDB" id="A0A6A6H183"/>
<evidence type="ECO:0000313" key="5">
    <source>
        <dbReference type="Proteomes" id="UP000800092"/>
    </source>
</evidence>
<evidence type="ECO:0000256" key="3">
    <source>
        <dbReference type="ARBA" id="ARBA00023002"/>
    </source>
</evidence>
<protein>
    <submittedName>
        <fullName evidence="4">NAD(P)-binding protein</fullName>
    </submittedName>
</protein>
<dbReference type="GO" id="GO:0005737">
    <property type="term" value="C:cytoplasm"/>
    <property type="evidence" value="ECO:0007669"/>
    <property type="project" value="TreeGrafter"/>
</dbReference>
<evidence type="ECO:0000256" key="2">
    <source>
        <dbReference type="ARBA" id="ARBA00022857"/>
    </source>
</evidence>
<dbReference type="OrthoDB" id="5296at2759"/>
<accession>A0A6A6H183</accession>
<name>A0A6A6H183_VIRVR</name>
<dbReference type="PROSITE" id="PS00061">
    <property type="entry name" value="ADH_SHORT"/>
    <property type="match status" value="1"/>
</dbReference>
<dbReference type="InterPro" id="IPR020904">
    <property type="entry name" value="Sc_DH/Rdtase_CS"/>
</dbReference>
<dbReference type="Gene3D" id="3.40.50.720">
    <property type="entry name" value="NAD(P)-binding Rossmann-like Domain"/>
    <property type="match status" value="1"/>
</dbReference>
<keyword evidence="3" id="KW-0560">Oxidoreductase</keyword>
<evidence type="ECO:0000313" key="4">
    <source>
        <dbReference type="EMBL" id="KAF2231785.1"/>
    </source>
</evidence>
<dbReference type="InterPro" id="IPR002347">
    <property type="entry name" value="SDR_fam"/>
</dbReference>
<gene>
    <name evidence="4" type="ORF">EV356DRAFT_560793</name>
</gene>
<dbReference type="PANTHER" id="PTHR44229">
    <property type="entry name" value="15-HYDROXYPROSTAGLANDIN DEHYDROGENASE [NAD(+)]"/>
    <property type="match status" value="1"/>
</dbReference>
<keyword evidence="2" id="KW-0521">NADP</keyword>